<keyword evidence="3" id="KW-1185">Reference proteome</keyword>
<evidence type="ECO:0000313" key="1">
    <source>
        <dbReference type="EMBL" id="PTD03032.1"/>
    </source>
</evidence>
<accession>A0A2T4GHK7</accession>
<dbReference type="AlphaFoldDB" id="A0A2T4GHK7"/>
<dbReference type="EMBL" id="CP064750">
    <property type="protein sequence ID" value="QPC69005.1"/>
    <property type="molecule type" value="Genomic_DNA"/>
</dbReference>
<dbReference type="OrthoDB" id="10319477at2759"/>
<evidence type="ECO:0000313" key="2">
    <source>
        <dbReference type="EMBL" id="QPC69005.1"/>
    </source>
</evidence>
<dbReference type="Proteomes" id="UP000241587">
    <property type="component" value="Unassembled WGS sequence"/>
</dbReference>
<proteinExistence type="predicted"/>
<gene>
    <name evidence="1" type="ORF">FCULG_00009233</name>
    <name evidence="2" type="ORF">HYE67_011236</name>
</gene>
<protein>
    <submittedName>
        <fullName evidence="1">Uncharacterized protein</fullName>
    </submittedName>
</protein>
<dbReference type="EMBL" id="PVEM01000016">
    <property type="protein sequence ID" value="PTD03032.1"/>
    <property type="molecule type" value="Genomic_DNA"/>
</dbReference>
<sequence length="81" mass="9556">MASAKANFKTVTEQNFEMRTGERYNRSVIAANNMDLNLHIDIPKKPKSFDDAISTIWGLTERFPFFHPRHNHICYPPQRHR</sequence>
<dbReference type="Proteomes" id="UP000663297">
    <property type="component" value="Chromosome 4"/>
</dbReference>
<reference evidence="1 3" key="1">
    <citation type="submission" date="2018-02" db="EMBL/GenBank/DDBJ databases">
        <title>Fusarium culmorum secondary metabolites in fungal-bacterial-plant interactions.</title>
        <authorList>
            <person name="Schmidt R."/>
        </authorList>
    </citation>
    <scope>NUCLEOTIDE SEQUENCE [LARGE SCALE GENOMIC DNA]</scope>
    <source>
        <strain evidence="1 3">PV</strain>
    </source>
</reference>
<organism evidence="1 3">
    <name type="scientific">Fusarium culmorum</name>
    <dbReference type="NCBI Taxonomy" id="5516"/>
    <lineage>
        <taxon>Eukaryota</taxon>
        <taxon>Fungi</taxon>
        <taxon>Dikarya</taxon>
        <taxon>Ascomycota</taxon>
        <taxon>Pezizomycotina</taxon>
        <taxon>Sordariomycetes</taxon>
        <taxon>Hypocreomycetidae</taxon>
        <taxon>Hypocreales</taxon>
        <taxon>Nectriaceae</taxon>
        <taxon>Fusarium</taxon>
    </lineage>
</organism>
<evidence type="ECO:0000313" key="3">
    <source>
        <dbReference type="Proteomes" id="UP000241587"/>
    </source>
</evidence>
<name>A0A2T4GHK7_FUSCU</name>
<reference evidence="2" key="2">
    <citation type="submission" date="2020-11" db="EMBL/GenBank/DDBJ databases">
        <title>The chromosome-scale genome resource for two endophytic Fusarium species: F. culmorum and F. pseudograminearum.</title>
        <authorList>
            <person name="Yuan Z."/>
        </authorList>
    </citation>
    <scope>NUCLEOTIDE SEQUENCE</scope>
    <source>
        <strain evidence="2">Class2-1B</strain>
    </source>
</reference>